<evidence type="ECO:0000256" key="1">
    <source>
        <dbReference type="ARBA" id="ARBA00004123"/>
    </source>
</evidence>
<dbReference type="InterPro" id="IPR023780">
    <property type="entry name" value="Chromo_domain"/>
</dbReference>
<dbReference type="GO" id="GO:0005634">
    <property type="term" value="C:nucleus"/>
    <property type="evidence" value="ECO:0007669"/>
    <property type="project" value="UniProtKB-SubCell"/>
</dbReference>
<dbReference type="SMART" id="SM00298">
    <property type="entry name" value="CHROMO"/>
    <property type="match status" value="1"/>
</dbReference>
<reference evidence="5" key="1">
    <citation type="submission" date="2016-04" db="EMBL/GenBank/DDBJ databases">
        <authorList>
            <person name="Evans L.H."/>
            <person name="Alamgir A."/>
            <person name="Owens N."/>
            <person name="Weber N.D."/>
            <person name="Virtaneva K."/>
            <person name="Barbian K."/>
            <person name="Babar A."/>
            <person name="Rosenke K."/>
        </authorList>
    </citation>
    <scope>NUCLEOTIDE SEQUENCE [LARGE SCALE GENOMIC DNA]</scope>
    <source>
        <strain evidence="5">CBS 101.48</strain>
    </source>
</reference>
<dbReference type="EMBL" id="LT553343">
    <property type="protein sequence ID" value="SAM00628.1"/>
    <property type="molecule type" value="Genomic_DNA"/>
</dbReference>
<name>A0A163M2C8_ABSGL</name>
<dbReference type="Gene3D" id="2.40.50.40">
    <property type="match status" value="1"/>
</dbReference>
<feature type="region of interest" description="Disordered" evidence="3">
    <location>
        <begin position="109"/>
        <end position="138"/>
    </location>
</feature>
<dbReference type="Proteomes" id="UP000078561">
    <property type="component" value="Unassembled WGS sequence"/>
</dbReference>
<dbReference type="STRING" id="4829.A0A163M2C8"/>
<evidence type="ECO:0000313" key="5">
    <source>
        <dbReference type="EMBL" id="SAM00628.1"/>
    </source>
</evidence>
<dbReference type="OrthoDB" id="433924at2759"/>
<feature type="domain" description="Chromo" evidence="4">
    <location>
        <begin position="53"/>
        <end position="104"/>
    </location>
</feature>
<dbReference type="PROSITE" id="PS50013">
    <property type="entry name" value="CHROMO_2"/>
    <property type="match status" value="1"/>
</dbReference>
<dbReference type="OMA" id="PRNYLPN"/>
<accession>A0A163M2C8</accession>
<protein>
    <recommendedName>
        <fullName evidence="4">Chromo domain-containing protein</fullName>
    </recommendedName>
</protein>
<dbReference type="AlphaFoldDB" id="A0A163M2C8"/>
<proteinExistence type="predicted"/>
<dbReference type="SUPFAM" id="SSF54160">
    <property type="entry name" value="Chromo domain-like"/>
    <property type="match status" value="1"/>
</dbReference>
<gene>
    <name evidence="5" type="primary">ABSGL_06343.1 scaffold 8180</name>
</gene>
<dbReference type="InterPro" id="IPR000953">
    <property type="entry name" value="Chromo/chromo_shadow_dom"/>
</dbReference>
<evidence type="ECO:0000256" key="3">
    <source>
        <dbReference type="SAM" id="MobiDB-lite"/>
    </source>
</evidence>
<dbReference type="PANTHER" id="PTHR22812">
    <property type="entry name" value="CHROMOBOX PROTEIN"/>
    <property type="match status" value="1"/>
</dbReference>
<dbReference type="Pfam" id="PF00385">
    <property type="entry name" value="Chromo"/>
    <property type="match status" value="1"/>
</dbReference>
<dbReference type="InterPro" id="IPR051219">
    <property type="entry name" value="Heterochromatin_chromo-domain"/>
</dbReference>
<dbReference type="CDD" id="cd00024">
    <property type="entry name" value="CD_CSD"/>
    <property type="match status" value="1"/>
</dbReference>
<feature type="compositionally biased region" description="Basic residues" evidence="3">
    <location>
        <begin position="125"/>
        <end position="138"/>
    </location>
</feature>
<sequence length="138" mass="16459">MDVVNEGPYEVVRKTENGTYSLRNAKNELEPRNYLPNELAHVADEYERFDDVYEVEKVVDHKQDETTNKYIYKVKWLNFDDSHNTWEPSDHFQSQQCIQTYWKRIGREPRVVTKKRQAQQGVGSKKNRSKRSKHKNVA</sequence>
<keyword evidence="6" id="KW-1185">Reference proteome</keyword>
<keyword evidence="2" id="KW-0539">Nucleus</keyword>
<organism evidence="5">
    <name type="scientific">Absidia glauca</name>
    <name type="common">Pin mould</name>
    <dbReference type="NCBI Taxonomy" id="4829"/>
    <lineage>
        <taxon>Eukaryota</taxon>
        <taxon>Fungi</taxon>
        <taxon>Fungi incertae sedis</taxon>
        <taxon>Mucoromycota</taxon>
        <taxon>Mucoromycotina</taxon>
        <taxon>Mucoromycetes</taxon>
        <taxon>Mucorales</taxon>
        <taxon>Cunninghamellaceae</taxon>
        <taxon>Absidia</taxon>
    </lineage>
</organism>
<evidence type="ECO:0000313" key="6">
    <source>
        <dbReference type="Proteomes" id="UP000078561"/>
    </source>
</evidence>
<dbReference type="InParanoid" id="A0A163M2C8"/>
<evidence type="ECO:0000259" key="4">
    <source>
        <dbReference type="PROSITE" id="PS50013"/>
    </source>
</evidence>
<evidence type="ECO:0000256" key="2">
    <source>
        <dbReference type="ARBA" id="ARBA00023242"/>
    </source>
</evidence>
<comment type="subcellular location">
    <subcellularLocation>
        <location evidence="1">Nucleus</location>
    </subcellularLocation>
</comment>
<dbReference type="InterPro" id="IPR016197">
    <property type="entry name" value="Chromo-like_dom_sf"/>
</dbReference>